<gene>
    <name evidence="1" type="ORF">BDV98DRAFT_594963</name>
</gene>
<accession>A0A5C3QB30</accession>
<dbReference type="AlphaFoldDB" id="A0A5C3QB30"/>
<evidence type="ECO:0000313" key="2">
    <source>
        <dbReference type="Proteomes" id="UP000305067"/>
    </source>
</evidence>
<dbReference type="EMBL" id="ML178834">
    <property type="protein sequence ID" value="TFK99274.1"/>
    <property type="molecule type" value="Genomic_DNA"/>
</dbReference>
<name>A0A5C3QB30_9AGAR</name>
<reference evidence="1 2" key="1">
    <citation type="journal article" date="2019" name="Nat. Ecol. Evol.">
        <title>Megaphylogeny resolves global patterns of mushroom evolution.</title>
        <authorList>
            <person name="Varga T."/>
            <person name="Krizsan K."/>
            <person name="Foldi C."/>
            <person name="Dima B."/>
            <person name="Sanchez-Garcia M."/>
            <person name="Sanchez-Ramirez S."/>
            <person name="Szollosi G.J."/>
            <person name="Szarkandi J.G."/>
            <person name="Papp V."/>
            <person name="Albert L."/>
            <person name="Andreopoulos W."/>
            <person name="Angelini C."/>
            <person name="Antonin V."/>
            <person name="Barry K.W."/>
            <person name="Bougher N.L."/>
            <person name="Buchanan P."/>
            <person name="Buyck B."/>
            <person name="Bense V."/>
            <person name="Catcheside P."/>
            <person name="Chovatia M."/>
            <person name="Cooper J."/>
            <person name="Damon W."/>
            <person name="Desjardin D."/>
            <person name="Finy P."/>
            <person name="Geml J."/>
            <person name="Haridas S."/>
            <person name="Hughes K."/>
            <person name="Justo A."/>
            <person name="Karasinski D."/>
            <person name="Kautmanova I."/>
            <person name="Kiss B."/>
            <person name="Kocsube S."/>
            <person name="Kotiranta H."/>
            <person name="LaButti K.M."/>
            <person name="Lechner B.E."/>
            <person name="Liimatainen K."/>
            <person name="Lipzen A."/>
            <person name="Lukacs Z."/>
            <person name="Mihaltcheva S."/>
            <person name="Morgado L.N."/>
            <person name="Niskanen T."/>
            <person name="Noordeloos M.E."/>
            <person name="Ohm R.A."/>
            <person name="Ortiz-Santana B."/>
            <person name="Ovrebo C."/>
            <person name="Racz N."/>
            <person name="Riley R."/>
            <person name="Savchenko A."/>
            <person name="Shiryaev A."/>
            <person name="Soop K."/>
            <person name="Spirin V."/>
            <person name="Szebenyi C."/>
            <person name="Tomsovsky M."/>
            <person name="Tulloss R.E."/>
            <person name="Uehling J."/>
            <person name="Grigoriev I.V."/>
            <person name="Vagvolgyi C."/>
            <person name="Papp T."/>
            <person name="Martin F.M."/>
            <person name="Miettinen O."/>
            <person name="Hibbett D.S."/>
            <person name="Nagy L.G."/>
        </authorList>
    </citation>
    <scope>NUCLEOTIDE SEQUENCE [LARGE SCALE GENOMIC DNA]</scope>
    <source>
        <strain evidence="1 2">CBS 309.79</strain>
    </source>
</reference>
<organism evidence="1 2">
    <name type="scientific">Pterulicium gracile</name>
    <dbReference type="NCBI Taxonomy" id="1884261"/>
    <lineage>
        <taxon>Eukaryota</taxon>
        <taxon>Fungi</taxon>
        <taxon>Dikarya</taxon>
        <taxon>Basidiomycota</taxon>
        <taxon>Agaricomycotina</taxon>
        <taxon>Agaricomycetes</taxon>
        <taxon>Agaricomycetidae</taxon>
        <taxon>Agaricales</taxon>
        <taxon>Pleurotineae</taxon>
        <taxon>Pterulaceae</taxon>
        <taxon>Pterulicium</taxon>
    </lineage>
</organism>
<proteinExistence type="predicted"/>
<protein>
    <submittedName>
        <fullName evidence="1">Uncharacterized protein</fullName>
    </submittedName>
</protein>
<sequence>MTAKYTNPDTSPFSRLIYSVFHHFWLIAKHIHAGSLQVDTKKDRSLDTLAHFLTREVDATVEACCMWFIRVGCSEAIKFLTTCIRRDTPAFYPALFRHSEVFTTAAQELARIAHAVQRREIPEDEFAPGSRYLERVDHLMYLFRMTQEATILKMGDRRSLWSKIAAQLFDTLALYDQIYTERWPPAAASNSSMSIDSFAILRFLMVGVGECIPSGPDRNSRSSSLARIKNEVVHRMVSNVAVMMGKNAYVSYAHSMLYREIKIPGGSDISM</sequence>
<dbReference type="Proteomes" id="UP000305067">
    <property type="component" value="Unassembled WGS sequence"/>
</dbReference>
<evidence type="ECO:0000313" key="1">
    <source>
        <dbReference type="EMBL" id="TFK99274.1"/>
    </source>
</evidence>
<keyword evidence="2" id="KW-1185">Reference proteome</keyword>